<dbReference type="Proteomes" id="UP000621210">
    <property type="component" value="Unassembled WGS sequence"/>
</dbReference>
<keyword evidence="1" id="KW-0378">Hydrolase</keyword>
<reference evidence="1" key="2">
    <citation type="submission" date="2020-09" db="EMBL/GenBank/DDBJ databases">
        <authorList>
            <person name="Luo X."/>
        </authorList>
    </citation>
    <scope>NUCLEOTIDE SEQUENCE</scope>
    <source>
        <strain evidence="1">TRM S81-3</strain>
    </source>
</reference>
<accession>A0A926QU38</accession>
<evidence type="ECO:0000313" key="1">
    <source>
        <dbReference type="EMBL" id="MBD0422722.1"/>
    </source>
</evidence>
<dbReference type="GO" id="GO:0016787">
    <property type="term" value="F:hydrolase activity"/>
    <property type="evidence" value="ECO:0007669"/>
    <property type="project" value="UniProtKB-KW"/>
</dbReference>
<dbReference type="AlphaFoldDB" id="A0A926QU38"/>
<name>A0A926QU38_9ACTN</name>
<dbReference type="Gene3D" id="3.40.50.1820">
    <property type="entry name" value="alpha/beta hydrolase"/>
    <property type="match status" value="1"/>
</dbReference>
<gene>
    <name evidence="1" type="ORF">H0H10_26805</name>
</gene>
<reference evidence="1" key="1">
    <citation type="submission" date="2020-09" db="EMBL/GenBank/DDBJ databases">
        <title>Streptomyces grisecoloratus sp. nov., isolated from cotton soil.</title>
        <authorList>
            <person name="Xing L."/>
        </authorList>
    </citation>
    <scope>NUCLEOTIDE SEQUENCE</scope>
    <source>
        <strain evidence="1">TRM S81-3</strain>
    </source>
</reference>
<evidence type="ECO:0000313" key="2">
    <source>
        <dbReference type="Proteomes" id="UP000621210"/>
    </source>
</evidence>
<dbReference type="EMBL" id="JACVQF010000217">
    <property type="protein sequence ID" value="MBD0422722.1"/>
    <property type="molecule type" value="Genomic_DNA"/>
</dbReference>
<sequence>MAAGPAGLDARLALPDSAEAVVVFAHGGCGRHSLRSEAVAAGLHRAGLGTLLLDLLAEEEQVNRHNIFDIVLLARRLQAATHWIRREAGLPIGYVGDGTGGAAALQAAASDDGIRAVVSLGGQPELAGPAALARVRAPTLFVVGGLDTRGIGLCRLAADWMCCPCRISVVEDTTSDFAAPGALEAVVDLVRDWFTTDRTAATAATPTRRA</sequence>
<comment type="caution">
    <text evidence="1">The sequence shown here is derived from an EMBL/GenBank/DDBJ whole genome shotgun (WGS) entry which is preliminary data.</text>
</comment>
<dbReference type="RefSeq" id="WP_188183693.1">
    <property type="nucleotide sequence ID" value="NZ_JACVQF010000217.1"/>
</dbReference>
<protein>
    <submittedName>
        <fullName evidence="1">Alpha/beta hydrolase</fullName>
    </submittedName>
</protein>
<dbReference type="InterPro" id="IPR029058">
    <property type="entry name" value="AB_hydrolase_fold"/>
</dbReference>
<dbReference type="SUPFAM" id="SSF53474">
    <property type="entry name" value="alpha/beta-Hydrolases"/>
    <property type="match status" value="1"/>
</dbReference>
<proteinExistence type="predicted"/>
<keyword evidence="2" id="KW-1185">Reference proteome</keyword>
<organism evidence="1 2">
    <name type="scientific">Streptomyces griseicoloratus</name>
    <dbReference type="NCBI Taxonomy" id="2752516"/>
    <lineage>
        <taxon>Bacteria</taxon>
        <taxon>Bacillati</taxon>
        <taxon>Actinomycetota</taxon>
        <taxon>Actinomycetes</taxon>
        <taxon>Kitasatosporales</taxon>
        <taxon>Streptomycetaceae</taxon>
        <taxon>Streptomyces</taxon>
    </lineage>
</organism>